<organism evidence="1 2">
    <name type="scientific">Candidatus Proximibacter danicus</name>
    <dbReference type="NCBI Taxonomy" id="2954365"/>
    <lineage>
        <taxon>Bacteria</taxon>
        <taxon>Pseudomonadati</taxon>
        <taxon>Pseudomonadota</taxon>
        <taxon>Betaproteobacteria</taxon>
        <taxon>Candidatus Proximibacter</taxon>
    </lineage>
</organism>
<dbReference type="AlphaFoldDB" id="A0A9D7K322"/>
<comment type="caution">
    <text evidence="1">The sequence shown here is derived from an EMBL/GenBank/DDBJ whole genome shotgun (WGS) entry which is preliminary data.</text>
</comment>
<sequence>MQKRFDNFKTLYNNGTSNAVVWDINQLQSEQKVLQPVHEKYLSGTTTFRFVSSIFTDTNIPVFGPGNNFGLTDSKQGQPGGVKLLDYKSRVEFGCRLLGYNASQGCNP</sequence>
<proteinExistence type="predicted"/>
<dbReference type="EMBL" id="JADJUC010000031">
    <property type="protein sequence ID" value="MBK8525520.1"/>
    <property type="molecule type" value="Genomic_DNA"/>
</dbReference>
<accession>A0A9D7K322</accession>
<dbReference type="Proteomes" id="UP000886689">
    <property type="component" value="Unassembled WGS sequence"/>
</dbReference>
<name>A0A9D7K322_9PROT</name>
<evidence type="ECO:0000313" key="1">
    <source>
        <dbReference type="EMBL" id="MBK8525520.1"/>
    </source>
</evidence>
<reference evidence="1" key="1">
    <citation type="submission" date="2020-10" db="EMBL/GenBank/DDBJ databases">
        <title>Connecting structure to function with the recovery of over 1000 high-quality activated sludge metagenome-assembled genomes encoding full-length rRNA genes using long-read sequencing.</title>
        <authorList>
            <person name="Singleton C.M."/>
            <person name="Petriglieri F."/>
            <person name="Kristensen J.M."/>
            <person name="Kirkegaard R.H."/>
            <person name="Michaelsen T.Y."/>
            <person name="Andersen M.H."/>
            <person name="Karst S.M."/>
            <person name="Dueholm M.S."/>
            <person name="Nielsen P.H."/>
            <person name="Albertsen M."/>
        </authorList>
    </citation>
    <scope>NUCLEOTIDE SEQUENCE</scope>
    <source>
        <strain evidence="1">Hirt_18-Q3-R61-65_BATAC.395</strain>
    </source>
</reference>
<gene>
    <name evidence="1" type="ORF">IPL58_16680</name>
</gene>
<protein>
    <submittedName>
        <fullName evidence="1">Uncharacterized protein</fullName>
    </submittedName>
</protein>
<evidence type="ECO:0000313" key="2">
    <source>
        <dbReference type="Proteomes" id="UP000886689"/>
    </source>
</evidence>